<dbReference type="InterPro" id="IPR036046">
    <property type="entry name" value="Acylphosphatase-like_dom_sf"/>
</dbReference>
<dbReference type="InterPro" id="IPR020456">
    <property type="entry name" value="Acylphosphatase"/>
</dbReference>
<dbReference type="PANTHER" id="PTHR47268:SF4">
    <property type="entry name" value="ACYLPHOSPHATASE"/>
    <property type="match status" value="1"/>
</dbReference>
<dbReference type="PROSITE" id="PS51160">
    <property type="entry name" value="ACYLPHOSPHATASE_3"/>
    <property type="match status" value="1"/>
</dbReference>
<feature type="compositionally biased region" description="Basic and acidic residues" evidence="6">
    <location>
        <begin position="85"/>
        <end position="96"/>
    </location>
</feature>
<dbReference type="InterPro" id="IPR001792">
    <property type="entry name" value="Acylphosphatase-like_dom"/>
</dbReference>
<feature type="region of interest" description="Disordered" evidence="6">
    <location>
        <begin position="68"/>
        <end position="96"/>
    </location>
</feature>
<dbReference type="PRINTS" id="PR00112">
    <property type="entry name" value="ACYLPHPHTASE"/>
</dbReference>
<dbReference type="Proteomes" id="UP000528964">
    <property type="component" value="Unassembled WGS sequence"/>
</dbReference>
<evidence type="ECO:0000256" key="2">
    <source>
        <dbReference type="ARBA" id="ARBA00012150"/>
    </source>
</evidence>
<comment type="catalytic activity">
    <reaction evidence="3 4">
        <text>an acyl phosphate + H2O = a carboxylate + phosphate + H(+)</text>
        <dbReference type="Rhea" id="RHEA:14965"/>
        <dbReference type="ChEBI" id="CHEBI:15377"/>
        <dbReference type="ChEBI" id="CHEBI:15378"/>
        <dbReference type="ChEBI" id="CHEBI:29067"/>
        <dbReference type="ChEBI" id="CHEBI:43474"/>
        <dbReference type="ChEBI" id="CHEBI:59918"/>
        <dbReference type="EC" id="3.6.1.7"/>
    </reaction>
</comment>
<proteinExistence type="inferred from homology"/>
<evidence type="ECO:0000313" key="8">
    <source>
        <dbReference type="EMBL" id="MBB3972066.1"/>
    </source>
</evidence>
<evidence type="ECO:0000259" key="7">
    <source>
        <dbReference type="PROSITE" id="PS51160"/>
    </source>
</evidence>
<dbReference type="GO" id="GO:0003998">
    <property type="term" value="F:acylphosphatase activity"/>
    <property type="evidence" value="ECO:0007669"/>
    <property type="project" value="UniProtKB-EC"/>
</dbReference>
<feature type="active site" evidence="4">
    <location>
        <position position="38"/>
    </location>
</feature>
<feature type="domain" description="Acylphosphatase-like" evidence="7">
    <location>
        <begin position="5"/>
        <end position="94"/>
    </location>
</feature>
<evidence type="ECO:0000256" key="5">
    <source>
        <dbReference type="RuleBase" id="RU004168"/>
    </source>
</evidence>
<sequence>MTEAVERIEITGRVQGVAYRKWAQDKARSLGLRGFVRNRSDGSVEAVVAGPQAGVDAFAEACREGPGPARVSSVRRSAADASDVAGHDGVHVADDA</sequence>
<dbReference type="EMBL" id="JACIDR010000001">
    <property type="protein sequence ID" value="MBB3972066.1"/>
    <property type="molecule type" value="Genomic_DNA"/>
</dbReference>
<evidence type="ECO:0000256" key="3">
    <source>
        <dbReference type="ARBA" id="ARBA00047645"/>
    </source>
</evidence>
<dbReference type="PANTHER" id="PTHR47268">
    <property type="entry name" value="ACYLPHOSPHATASE"/>
    <property type="match status" value="1"/>
</dbReference>
<evidence type="ECO:0000256" key="4">
    <source>
        <dbReference type="PROSITE-ProRule" id="PRU00520"/>
    </source>
</evidence>
<name>A0A7W6CVY0_9HYPH</name>
<dbReference type="InterPro" id="IPR017968">
    <property type="entry name" value="Acylphosphatase_CS"/>
</dbReference>
<comment type="caution">
    <text evidence="8">The sequence shown here is derived from an EMBL/GenBank/DDBJ whole genome shotgun (WGS) entry which is preliminary data.</text>
</comment>
<gene>
    <name evidence="8" type="ORF">GGR24_000699</name>
</gene>
<dbReference type="PROSITE" id="PS00151">
    <property type="entry name" value="ACYLPHOSPHATASE_2"/>
    <property type="match status" value="1"/>
</dbReference>
<feature type="active site" evidence="4">
    <location>
        <position position="20"/>
    </location>
</feature>
<evidence type="ECO:0000256" key="1">
    <source>
        <dbReference type="ARBA" id="ARBA00005614"/>
    </source>
</evidence>
<dbReference type="AlphaFoldDB" id="A0A7W6CVY0"/>
<dbReference type="Pfam" id="PF00708">
    <property type="entry name" value="Acylphosphatase"/>
    <property type="match status" value="1"/>
</dbReference>
<comment type="similarity">
    <text evidence="1 5">Belongs to the acylphosphatase family.</text>
</comment>
<dbReference type="RefSeq" id="WP_183393885.1">
    <property type="nucleotide sequence ID" value="NZ_JACIDR010000001.1"/>
</dbReference>
<accession>A0A7W6CVY0</accession>
<keyword evidence="4 8" id="KW-0378">Hydrolase</keyword>
<feature type="compositionally biased region" description="Low complexity" evidence="6">
    <location>
        <begin position="69"/>
        <end position="84"/>
    </location>
</feature>
<dbReference type="EC" id="3.6.1.7" evidence="2 4"/>
<evidence type="ECO:0000313" key="9">
    <source>
        <dbReference type="Proteomes" id="UP000528964"/>
    </source>
</evidence>
<reference evidence="8 9" key="1">
    <citation type="submission" date="2020-08" db="EMBL/GenBank/DDBJ databases">
        <title>Genomic Encyclopedia of Type Strains, Phase IV (KMG-IV): sequencing the most valuable type-strain genomes for metagenomic binning, comparative biology and taxonomic classification.</title>
        <authorList>
            <person name="Goeker M."/>
        </authorList>
    </citation>
    <scope>NUCLEOTIDE SEQUENCE [LARGE SCALE GENOMIC DNA]</scope>
    <source>
        <strain evidence="8 9">DSM 25481</strain>
    </source>
</reference>
<dbReference type="Gene3D" id="3.30.70.100">
    <property type="match status" value="1"/>
</dbReference>
<protein>
    <recommendedName>
        <fullName evidence="2 4">acylphosphatase</fullName>
        <ecNumber evidence="2 4">3.6.1.7</ecNumber>
    </recommendedName>
</protein>
<dbReference type="SUPFAM" id="SSF54975">
    <property type="entry name" value="Acylphosphatase/BLUF domain-like"/>
    <property type="match status" value="1"/>
</dbReference>
<evidence type="ECO:0000256" key="6">
    <source>
        <dbReference type="SAM" id="MobiDB-lite"/>
    </source>
</evidence>
<keyword evidence="9" id="KW-1185">Reference proteome</keyword>
<organism evidence="8 9">
    <name type="scientific">Hansschlegelia beijingensis</name>
    <dbReference type="NCBI Taxonomy" id="1133344"/>
    <lineage>
        <taxon>Bacteria</taxon>
        <taxon>Pseudomonadati</taxon>
        <taxon>Pseudomonadota</taxon>
        <taxon>Alphaproteobacteria</taxon>
        <taxon>Hyphomicrobiales</taxon>
        <taxon>Methylopilaceae</taxon>
        <taxon>Hansschlegelia</taxon>
    </lineage>
</organism>